<evidence type="ECO:0000256" key="1">
    <source>
        <dbReference type="ARBA" id="ARBA00009250"/>
    </source>
</evidence>
<organism evidence="4 5">
    <name type="scientific">Tetrahymena thermophila (strain SB210)</name>
    <dbReference type="NCBI Taxonomy" id="312017"/>
    <lineage>
        <taxon>Eukaryota</taxon>
        <taxon>Sar</taxon>
        <taxon>Alveolata</taxon>
        <taxon>Ciliophora</taxon>
        <taxon>Intramacronucleata</taxon>
        <taxon>Oligohymenophorea</taxon>
        <taxon>Hymenostomatida</taxon>
        <taxon>Tetrahymenina</taxon>
        <taxon>Tetrahymenidae</taxon>
        <taxon>Tetrahymena</taxon>
    </lineage>
</organism>
<dbReference type="RefSeq" id="XP_001013106.1">
    <property type="nucleotide sequence ID" value="XM_001013106.3"/>
</dbReference>
<dbReference type="eggNOG" id="KOG2280">
    <property type="taxonomic scope" value="Eukaryota"/>
</dbReference>
<dbReference type="AlphaFoldDB" id="I7M0W9"/>
<name>I7M0W9_TETTS</name>
<dbReference type="OMA" id="LENCICF"/>
<dbReference type="Proteomes" id="UP000009168">
    <property type="component" value="Unassembled WGS sequence"/>
</dbReference>
<sequence>MIFHEDIINLGEKPYEYKDFFTMDSKIQEDNIKLSYFHSAVAKYGGPIALMRNKNKIVPNLKTSVLNNELCFLTSDGVIFNHIKFDYQGRDVVCFDFLQNELLLILTSNPPVYYLVDPFRNEQNLKPYNLDTKFQSNIYQAKAFGNGFAFCAKITNQNQPEEVRFFYVDNLHMQTRDKIIPEKAFYKSGIKEMPRDWIIMTKDQSELKTLEIQMTHPESGVISLTETNRKLYYQIPDVNQSDKASAQPKQVSSSLPPIKNIQFIALSPSNSLIAYLQEVGNGKIKLSVLSNDYEAKRYTVCDVDLKGLKLPNTISSKESQLQMMWCGDDCCVLQIDQSILMIGPDVTEIIQINEDFIMSKEVDGIRIITKKGDKLLRSLPDAFLNVYPEYISNWDSQKPAAKLLQNYLNLKSKQPFDDSDLRSNPAQLRQAVKDCMTVAAFITDEEKQKDLLKAASYGKTYLGPDAINHDEFGLLCQKLRVVYNFREVSIKRMITCAQVNNLLSGDLQQQLINIMLRYDYHELAFNVCNQLDFKPKVRTYIFEHWAERVIEKSSAAARQHEQRNSNDLGGIGGNKDSWNSMQYNADNEDNRVAEKIISKLRNEKNVSFVNIAKRATKECRQNLAMKLLYQEPSAFKRVPVLIWMGKNCLEFESNALTQSGLDRNEIEEKLKSKEWKEDVQTRQARHYENALQQALQSRDSELIYMCLKEMDTYMKNETLKFHVLKSEQIYANHYKNYLKNSSSQSKQERYKNFINYCNNDQGLEKVSYFIKNSFQTNYKKSTKENLINRHENLRQALKEINQKKIDDNFLGQALLKEIQSLEYILGSPTDELNKHFIDEILEWTVNKSLSDTLARDAKSIKDKIKDFNVSQKRTDFLKVRNLIKEKDYEQLEFFLVKEVNKKNVVIPYELVADLLIKEGAKDQAVRLILNIPKMEERVTILLKIDEAKRAVQDVINSRKNLDLLEMIREQCRDPSVISYMENQLQSAGLRK</sequence>
<dbReference type="InParanoid" id="I7M0W9"/>
<dbReference type="PANTHER" id="PTHR12811">
    <property type="entry name" value="VACUOLAR PROTEIN SORTING VPS16"/>
    <property type="match status" value="1"/>
</dbReference>
<dbReference type="GO" id="GO:0030897">
    <property type="term" value="C:HOPS complex"/>
    <property type="evidence" value="ECO:0007669"/>
    <property type="project" value="TreeGrafter"/>
</dbReference>
<comment type="similarity">
    <text evidence="1">Belongs to the VPS16 family.</text>
</comment>
<dbReference type="EMBL" id="GG662740">
    <property type="protein sequence ID" value="EAR92861.1"/>
    <property type="molecule type" value="Genomic_DNA"/>
</dbReference>
<gene>
    <name evidence="4" type="ORF">TTHERM_00294740</name>
</gene>
<dbReference type="InterPro" id="IPR006926">
    <property type="entry name" value="Vps16_N"/>
</dbReference>
<evidence type="ECO:0000313" key="5">
    <source>
        <dbReference type="Proteomes" id="UP000009168"/>
    </source>
</evidence>
<dbReference type="GO" id="GO:0042144">
    <property type="term" value="P:vacuole fusion, non-autophagic"/>
    <property type="evidence" value="ECO:0007669"/>
    <property type="project" value="TreeGrafter"/>
</dbReference>
<dbReference type="OrthoDB" id="1792at2759"/>
<dbReference type="GO" id="GO:0005765">
    <property type="term" value="C:lysosomal membrane"/>
    <property type="evidence" value="ECO:0007669"/>
    <property type="project" value="TreeGrafter"/>
</dbReference>
<proteinExistence type="inferred from homology"/>
<dbReference type="GO" id="GO:0016197">
    <property type="term" value="P:endosomal transport"/>
    <property type="evidence" value="ECO:0007669"/>
    <property type="project" value="TreeGrafter"/>
</dbReference>
<dbReference type="PIRSF" id="PIRSF007949">
    <property type="entry name" value="VPS16"/>
    <property type="match status" value="1"/>
</dbReference>
<accession>I7M0W9</accession>
<evidence type="ECO:0000313" key="4">
    <source>
        <dbReference type="EMBL" id="EAR92861.1"/>
    </source>
</evidence>
<feature type="domain" description="Vps16 C-terminal" evidence="2">
    <location>
        <begin position="669"/>
        <end position="970"/>
    </location>
</feature>
<dbReference type="Pfam" id="PF04841">
    <property type="entry name" value="Vps16_N"/>
    <property type="match status" value="1"/>
</dbReference>
<evidence type="ECO:0000259" key="2">
    <source>
        <dbReference type="Pfam" id="PF04840"/>
    </source>
</evidence>
<keyword evidence="5" id="KW-1185">Reference proteome</keyword>
<dbReference type="KEGG" id="tet:TTHERM_00294740"/>
<dbReference type="GO" id="GO:0003779">
    <property type="term" value="F:actin binding"/>
    <property type="evidence" value="ECO:0007669"/>
    <property type="project" value="TreeGrafter"/>
</dbReference>
<reference evidence="5" key="1">
    <citation type="journal article" date="2006" name="PLoS Biol.">
        <title>Macronuclear genome sequence of the ciliate Tetrahymena thermophila, a model eukaryote.</title>
        <authorList>
            <person name="Eisen J.A."/>
            <person name="Coyne R.S."/>
            <person name="Wu M."/>
            <person name="Wu D."/>
            <person name="Thiagarajan M."/>
            <person name="Wortman J.R."/>
            <person name="Badger J.H."/>
            <person name="Ren Q."/>
            <person name="Amedeo P."/>
            <person name="Jones K.M."/>
            <person name="Tallon L.J."/>
            <person name="Delcher A.L."/>
            <person name="Salzberg S.L."/>
            <person name="Silva J.C."/>
            <person name="Haas B.J."/>
            <person name="Majoros W.H."/>
            <person name="Farzad M."/>
            <person name="Carlton J.M."/>
            <person name="Smith R.K. Jr."/>
            <person name="Garg J."/>
            <person name="Pearlman R.E."/>
            <person name="Karrer K.M."/>
            <person name="Sun L."/>
            <person name="Manning G."/>
            <person name="Elde N.C."/>
            <person name="Turkewitz A.P."/>
            <person name="Asai D.J."/>
            <person name="Wilkes D.E."/>
            <person name="Wang Y."/>
            <person name="Cai H."/>
            <person name="Collins K."/>
            <person name="Stewart B.A."/>
            <person name="Lee S.R."/>
            <person name="Wilamowska K."/>
            <person name="Weinberg Z."/>
            <person name="Ruzzo W.L."/>
            <person name="Wloga D."/>
            <person name="Gaertig J."/>
            <person name="Frankel J."/>
            <person name="Tsao C.-C."/>
            <person name="Gorovsky M.A."/>
            <person name="Keeling P.J."/>
            <person name="Waller R.F."/>
            <person name="Patron N.J."/>
            <person name="Cherry J.M."/>
            <person name="Stover N.A."/>
            <person name="Krieger C.J."/>
            <person name="del Toro C."/>
            <person name="Ryder H.F."/>
            <person name="Williamson S.C."/>
            <person name="Barbeau R.A."/>
            <person name="Hamilton E.P."/>
            <person name="Orias E."/>
        </authorList>
    </citation>
    <scope>NUCLEOTIDE SEQUENCE [LARGE SCALE GENOMIC DNA]</scope>
    <source>
        <strain evidence="5">SB210</strain>
    </source>
</reference>
<dbReference type="InterPro" id="IPR006925">
    <property type="entry name" value="Vps16_C"/>
</dbReference>
<dbReference type="GO" id="GO:0006886">
    <property type="term" value="P:intracellular protein transport"/>
    <property type="evidence" value="ECO:0007669"/>
    <property type="project" value="InterPro"/>
</dbReference>
<dbReference type="InterPro" id="IPR016534">
    <property type="entry name" value="VPS16"/>
</dbReference>
<protein>
    <submittedName>
        <fullName evidence="4">Vps16, amine-terminal region protein</fullName>
    </submittedName>
</protein>
<dbReference type="GO" id="GO:0005768">
    <property type="term" value="C:endosome"/>
    <property type="evidence" value="ECO:0007669"/>
    <property type="project" value="TreeGrafter"/>
</dbReference>
<evidence type="ECO:0000259" key="3">
    <source>
        <dbReference type="Pfam" id="PF04841"/>
    </source>
</evidence>
<dbReference type="Pfam" id="PF04840">
    <property type="entry name" value="Vps16_C"/>
    <property type="match status" value="1"/>
</dbReference>
<feature type="domain" description="Vps16 N-terminal" evidence="3">
    <location>
        <begin position="33"/>
        <end position="471"/>
    </location>
</feature>
<dbReference type="STRING" id="312017.I7M0W9"/>
<dbReference type="HOGENOM" id="CLU_326104_0_0_1"/>
<dbReference type="PANTHER" id="PTHR12811:SF0">
    <property type="entry name" value="VACUOLAR PROTEIN SORTING-ASSOCIATED PROTEIN 16 HOMOLOG"/>
    <property type="match status" value="1"/>
</dbReference>
<dbReference type="GeneID" id="7833301"/>